<dbReference type="RefSeq" id="WP_169028021.1">
    <property type="nucleotide sequence ID" value="NZ_FXAZ01000001.1"/>
</dbReference>
<accession>A0A1X7JE03</accession>
<evidence type="ECO:0000313" key="1">
    <source>
        <dbReference type="EMBL" id="SMG25832.1"/>
    </source>
</evidence>
<dbReference type="EMBL" id="FXAZ01000001">
    <property type="protein sequence ID" value="SMG25832.1"/>
    <property type="molecule type" value="Genomic_DNA"/>
</dbReference>
<sequence>MEDWKRNLFEQALATGIVKDPQWLDRLNEPAPLWVILDIALRLRDQIDPPNRPYD</sequence>
<proteinExistence type="predicted"/>
<protein>
    <submittedName>
        <fullName evidence="1">Uncharacterized protein</fullName>
    </submittedName>
</protein>
<organism evidence="1 2">
    <name type="scientific">Paenibacillus aquistagni</name>
    <dbReference type="NCBI Taxonomy" id="1852522"/>
    <lineage>
        <taxon>Bacteria</taxon>
        <taxon>Bacillati</taxon>
        <taxon>Bacillota</taxon>
        <taxon>Bacilli</taxon>
        <taxon>Bacillales</taxon>
        <taxon>Paenibacillaceae</taxon>
        <taxon>Paenibacillus</taxon>
    </lineage>
</organism>
<reference evidence="1 2" key="1">
    <citation type="submission" date="2017-04" db="EMBL/GenBank/DDBJ databases">
        <authorList>
            <person name="Afonso C.L."/>
            <person name="Miller P.J."/>
            <person name="Scott M.A."/>
            <person name="Spackman E."/>
            <person name="Goraichik I."/>
            <person name="Dimitrov K.M."/>
            <person name="Suarez D.L."/>
            <person name="Swayne D.E."/>
        </authorList>
    </citation>
    <scope>NUCLEOTIDE SEQUENCE [LARGE SCALE GENOMIC DNA]</scope>
    <source>
        <strain evidence="1 2">11</strain>
    </source>
</reference>
<dbReference type="Proteomes" id="UP000193834">
    <property type="component" value="Unassembled WGS sequence"/>
</dbReference>
<keyword evidence="2" id="KW-1185">Reference proteome</keyword>
<gene>
    <name evidence="1" type="ORF">SAMN06295960_1463</name>
</gene>
<name>A0A1X7JE03_9BACL</name>
<dbReference type="AlphaFoldDB" id="A0A1X7JE03"/>
<evidence type="ECO:0000313" key="2">
    <source>
        <dbReference type="Proteomes" id="UP000193834"/>
    </source>
</evidence>